<feature type="region of interest" description="Disordered" evidence="1">
    <location>
        <begin position="1"/>
        <end position="101"/>
    </location>
</feature>
<gene>
    <name evidence="2" type="ORF">EVG20_g8410</name>
</gene>
<evidence type="ECO:0000313" key="3">
    <source>
        <dbReference type="Proteomes" id="UP000298327"/>
    </source>
</evidence>
<dbReference type="OrthoDB" id="3263163at2759"/>
<feature type="region of interest" description="Disordered" evidence="1">
    <location>
        <begin position="145"/>
        <end position="206"/>
    </location>
</feature>
<comment type="caution">
    <text evidence="2">The sequence shown here is derived from an EMBL/GenBank/DDBJ whole genome shotgun (WGS) entry which is preliminary data.</text>
</comment>
<sequence length="311" mass="32486">MIPSNNIDVNGTAGLSPNGSGGNGSPLSTTPRTNIAPAAPGIPRRPRRSSASQLVKQKAALPLRAPSLSPDSEPSRSGSSSGAGVGSPLKPAPGPYTVRDPEVVYPSAPLAMDTSYQNMPAESPVSASSTSSSVYMEQQQYMDQQQYPAPPGPPPMQQQSIPQTSIPMPHSQSSIPMPQSHSHSHSHSPQTPITPTTASHLPLDDGDKPFIFYPEYEQAQTVPLPLPKQAAYPADGGMGVGVGKYPAEMGASVGTDCSHLLNPAVAPGVLQAHYGQPGLVSYDQGYAYPAYGYVEGYAPVQVQEVEGWGGY</sequence>
<dbReference type="AlphaFoldDB" id="A0A4Y9Y8M9"/>
<feature type="compositionally biased region" description="Low complexity" evidence="1">
    <location>
        <begin position="66"/>
        <end position="88"/>
    </location>
</feature>
<organism evidence="2 3">
    <name type="scientific">Dentipellis fragilis</name>
    <dbReference type="NCBI Taxonomy" id="205917"/>
    <lineage>
        <taxon>Eukaryota</taxon>
        <taxon>Fungi</taxon>
        <taxon>Dikarya</taxon>
        <taxon>Basidiomycota</taxon>
        <taxon>Agaricomycotina</taxon>
        <taxon>Agaricomycetes</taxon>
        <taxon>Russulales</taxon>
        <taxon>Hericiaceae</taxon>
        <taxon>Dentipellis</taxon>
    </lineage>
</organism>
<evidence type="ECO:0000256" key="1">
    <source>
        <dbReference type="SAM" id="MobiDB-lite"/>
    </source>
</evidence>
<name>A0A4Y9Y8M9_9AGAM</name>
<dbReference type="Proteomes" id="UP000298327">
    <property type="component" value="Unassembled WGS sequence"/>
</dbReference>
<accession>A0A4Y9Y8M9</accession>
<reference evidence="2 3" key="1">
    <citation type="submission" date="2019-02" db="EMBL/GenBank/DDBJ databases">
        <title>Genome sequencing of the rare red list fungi Dentipellis fragilis.</title>
        <authorList>
            <person name="Buettner E."/>
            <person name="Kellner H."/>
        </authorList>
    </citation>
    <scope>NUCLEOTIDE SEQUENCE [LARGE SCALE GENOMIC DNA]</scope>
    <source>
        <strain evidence="2 3">DSM 105465</strain>
    </source>
</reference>
<evidence type="ECO:0000313" key="2">
    <source>
        <dbReference type="EMBL" id="TFY57781.1"/>
    </source>
</evidence>
<keyword evidence="3" id="KW-1185">Reference proteome</keyword>
<feature type="compositionally biased region" description="Low complexity" evidence="1">
    <location>
        <begin position="157"/>
        <end position="196"/>
    </location>
</feature>
<protein>
    <submittedName>
        <fullName evidence="2">Uncharacterized protein</fullName>
    </submittedName>
</protein>
<proteinExistence type="predicted"/>
<dbReference type="EMBL" id="SEOQ01000726">
    <property type="protein sequence ID" value="TFY57781.1"/>
    <property type="molecule type" value="Genomic_DNA"/>
</dbReference>